<name>Q2KYI1_BORA1</name>
<proteinExistence type="predicted"/>
<dbReference type="RefSeq" id="WP_012417949.1">
    <property type="nucleotide sequence ID" value="NC_010645.1"/>
</dbReference>
<organism evidence="2 3">
    <name type="scientific">Bordetella avium (strain 197N)</name>
    <dbReference type="NCBI Taxonomy" id="360910"/>
    <lineage>
        <taxon>Bacteria</taxon>
        <taxon>Pseudomonadati</taxon>
        <taxon>Pseudomonadota</taxon>
        <taxon>Betaproteobacteria</taxon>
        <taxon>Burkholderiales</taxon>
        <taxon>Alcaligenaceae</taxon>
        <taxon>Bordetella</taxon>
    </lineage>
</organism>
<dbReference type="HOGENOM" id="CLU_1412773_0_0_4"/>
<dbReference type="STRING" id="360910.BAV2288"/>
<evidence type="ECO:0000256" key="1">
    <source>
        <dbReference type="SAM" id="SignalP"/>
    </source>
</evidence>
<evidence type="ECO:0000313" key="2">
    <source>
        <dbReference type="EMBL" id="CAJ49898.1"/>
    </source>
</evidence>
<dbReference type="AlphaFoldDB" id="Q2KYI1"/>
<keyword evidence="1" id="KW-0732">Signal</keyword>
<dbReference type="KEGG" id="bav:BAV2288"/>
<dbReference type="GeneID" id="92934598"/>
<dbReference type="OrthoDB" id="7346027at2"/>
<dbReference type="Proteomes" id="UP000001977">
    <property type="component" value="Chromosome"/>
</dbReference>
<evidence type="ECO:0000313" key="3">
    <source>
        <dbReference type="Proteomes" id="UP000001977"/>
    </source>
</evidence>
<reference evidence="2 3" key="1">
    <citation type="journal article" date="2006" name="J. Bacteriol.">
        <title>Comparison of the genome sequence of the poultry pathogen Bordetella avium with those of B. bronchiseptica, B. pertussis, and B. parapertussis reveals extensive diversity in surface structures associated with host interaction.</title>
        <authorList>
            <person name="Sebaihia M."/>
            <person name="Preston A."/>
            <person name="Maskell D.J."/>
            <person name="Kuzmiak H."/>
            <person name="Connell T.D."/>
            <person name="King N.D."/>
            <person name="Orndorff P.E."/>
            <person name="Miyamoto D.M."/>
            <person name="Thomson N.R."/>
            <person name="Harris D."/>
            <person name="Goble A."/>
            <person name="Lord A."/>
            <person name="Murphy L."/>
            <person name="Quail M.A."/>
            <person name="Rutter S."/>
            <person name="Squares R."/>
            <person name="Squares S."/>
            <person name="Woodward J."/>
            <person name="Parkhill J."/>
            <person name="Temple L.M."/>
        </authorList>
    </citation>
    <scope>NUCLEOTIDE SEQUENCE [LARGE SCALE GENOMIC DNA]</scope>
    <source>
        <strain evidence="2 3">197N</strain>
    </source>
</reference>
<sequence>MTNYGLAVMVGCMLAAASAHAVPPPSAVPMLSAVLASGAKLQLSHFDSPQGLAQVYEGLSLQWPDDPLIVNGQLLWAQQEGDCHTLLSLHSTPSGTTGGSHSRLCAAASDTDPMLGSAALLLHAHAEDQLALSVWSIQHAPELARQWLEAELASQGWQAGDSLAWVKGEQQLEAYLTPLDAISGLLLVRRHD</sequence>
<keyword evidence="3" id="KW-1185">Reference proteome</keyword>
<protein>
    <submittedName>
        <fullName evidence="2">Pilus assembly protein</fullName>
    </submittedName>
</protein>
<dbReference type="EMBL" id="AM167904">
    <property type="protein sequence ID" value="CAJ49898.1"/>
    <property type="molecule type" value="Genomic_DNA"/>
</dbReference>
<feature type="chain" id="PRO_5004211864" evidence="1">
    <location>
        <begin position="22"/>
        <end position="192"/>
    </location>
</feature>
<gene>
    <name evidence="2" type="ordered locus">BAV2288</name>
</gene>
<accession>Q2KYI1</accession>
<feature type="signal peptide" evidence="1">
    <location>
        <begin position="1"/>
        <end position="21"/>
    </location>
</feature>